<protein>
    <submittedName>
        <fullName evidence="2">Uncharacterized protein</fullName>
    </submittedName>
</protein>
<organism evidence="2 3">
    <name type="scientific">Aspergillus sclerotiicarbonarius (strain CBS 121057 / IBT 28362)</name>
    <dbReference type="NCBI Taxonomy" id="1448318"/>
    <lineage>
        <taxon>Eukaryota</taxon>
        <taxon>Fungi</taxon>
        <taxon>Dikarya</taxon>
        <taxon>Ascomycota</taxon>
        <taxon>Pezizomycotina</taxon>
        <taxon>Eurotiomycetes</taxon>
        <taxon>Eurotiomycetidae</taxon>
        <taxon>Eurotiales</taxon>
        <taxon>Aspergillaceae</taxon>
        <taxon>Aspergillus</taxon>
        <taxon>Aspergillus subgen. Circumdati</taxon>
    </lineage>
</organism>
<evidence type="ECO:0000256" key="1">
    <source>
        <dbReference type="SAM" id="MobiDB-lite"/>
    </source>
</evidence>
<evidence type="ECO:0000313" key="2">
    <source>
        <dbReference type="EMBL" id="PYI06106.1"/>
    </source>
</evidence>
<name>A0A319E7R9_ASPSB</name>
<sequence>MPGDALPAQVKGRYSWRPSTGKGARRMLVINALPRMLWGSRVAEVQARLLALHNQEKRSQATQRNEQQSDSRWRFRNHPRPCQECDDNCILSGSGDLFIVAIADRLDACDHGEILGQASSESRRGKAGGILPVRSHSLSSVGIPLEPKEKERQRCVPARSRLQTAD</sequence>
<dbReference type="AlphaFoldDB" id="A0A319E7R9"/>
<accession>A0A319E7R9</accession>
<reference evidence="2 3" key="1">
    <citation type="submission" date="2018-02" db="EMBL/GenBank/DDBJ databases">
        <title>The genomes of Aspergillus section Nigri reveals drivers in fungal speciation.</title>
        <authorList>
            <consortium name="DOE Joint Genome Institute"/>
            <person name="Vesth T.C."/>
            <person name="Nybo J."/>
            <person name="Theobald S."/>
            <person name="Brandl J."/>
            <person name="Frisvad J.C."/>
            <person name="Nielsen K.F."/>
            <person name="Lyhne E.K."/>
            <person name="Kogle M.E."/>
            <person name="Kuo A."/>
            <person name="Riley R."/>
            <person name="Clum A."/>
            <person name="Nolan M."/>
            <person name="Lipzen A."/>
            <person name="Salamov A."/>
            <person name="Henrissat B."/>
            <person name="Wiebenga A."/>
            <person name="De vries R.P."/>
            <person name="Grigoriev I.V."/>
            <person name="Mortensen U.H."/>
            <person name="Andersen M.R."/>
            <person name="Baker S.E."/>
        </authorList>
    </citation>
    <scope>NUCLEOTIDE SEQUENCE [LARGE SCALE GENOMIC DNA]</scope>
    <source>
        <strain evidence="2 3">CBS 121057</strain>
    </source>
</reference>
<feature type="region of interest" description="Disordered" evidence="1">
    <location>
        <begin position="138"/>
        <end position="166"/>
    </location>
</feature>
<dbReference type="EMBL" id="KZ826352">
    <property type="protein sequence ID" value="PYI06106.1"/>
    <property type="molecule type" value="Genomic_DNA"/>
</dbReference>
<gene>
    <name evidence="2" type="ORF">BO78DRAFT_124321</name>
</gene>
<proteinExistence type="predicted"/>
<keyword evidence="3" id="KW-1185">Reference proteome</keyword>
<feature type="region of interest" description="Disordered" evidence="1">
    <location>
        <begin position="56"/>
        <end position="75"/>
    </location>
</feature>
<dbReference type="Proteomes" id="UP000248423">
    <property type="component" value="Unassembled WGS sequence"/>
</dbReference>
<evidence type="ECO:0000313" key="3">
    <source>
        <dbReference type="Proteomes" id="UP000248423"/>
    </source>
</evidence>
<dbReference type="VEuPathDB" id="FungiDB:BO78DRAFT_124321"/>